<proteinExistence type="predicted"/>
<gene>
    <name evidence="5" type="ORF">Tsubulata_050826</name>
</gene>
<dbReference type="Gene3D" id="1.20.5.4130">
    <property type="match status" value="1"/>
</dbReference>
<keyword evidence="3" id="KW-0611">Plant defense</keyword>
<feature type="domain" description="Disease resistance N-terminal" evidence="4">
    <location>
        <begin position="10"/>
        <end position="96"/>
    </location>
</feature>
<protein>
    <recommendedName>
        <fullName evidence="4">Disease resistance N-terminal domain-containing protein</fullName>
    </recommendedName>
</protein>
<comment type="caution">
    <text evidence="5">The sequence shown here is derived from an EMBL/GenBank/DDBJ whole genome shotgun (WGS) entry which is preliminary data.</text>
</comment>
<evidence type="ECO:0000313" key="5">
    <source>
        <dbReference type="EMBL" id="KAJ4827677.1"/>
    </source>
</evidence>
<dbReference type="EMBL" id="JAKUCV010006367">
    <property type="protein sequence ID" value="KAJ4827677.1"/>
    <property type="molecule type" value="Genomic_DNA"/>
</dbReference>
<keyword evidence="1" id="KW-0677">Repeat</keyword>
<dbReference type="Proteomes" id="UP001141552">
    <property type="component" value="Unassembled WGS sequence"/>
</dbReference>
<dbReference type="PANTHER" id="PTHR19338">
    <property type="entry name" value="TRANSLOCASE OF INNER MITOCHONDRIAL MEMBRANE 13 HOMOLOG"/>
    <property type="match status" value="1"/>
</dbReference>
<dbReference type="Pfam" id="PF18052">
    <property type="entry name" value="Rx_N"/>
    <property type="match status" value="1"/>
</dbReference>
<organism evidence="5 6">
    <name type="scientific">Turnera subulata</name>
    <dbReference type="NCBI Taxonomy" id="218843"/>
    <lineage>
        <taxon>Eukaryota</taxon>
        <taxon>Viridiplantae</taxon>
        <taxon>Streptophyta</taxon>
        <taxon>Embryophyta</taxon>
        <taxon>Tracheophyta</taxon>
        <taxon>Spermatophyta</taxon>
        <taxon>Magnoliopsida</taxon>
        <taxon>eudicotyledons</taxon>
        <taxon>Gunneridae</taxon>
        <taxon>Pentapetalae</taxon>
        <taxon>rosids</taxon>
        <taxon>fabids</taxon>
        <taxon>Malpighiales</taxon>
        <taxon>Passifloraceae</taxon>
        <taxon>Turnera</taxon>
    </lineage>
</organism>
<evidence type="ECO:0000256" key="2">
    <source>
        <dbReference type="ARBA" id="ARBA00022741"/>
    </source>
</evidence>
<dbReference type="GO" id="GO:0000166">
    <property type="term" value="F:nucleotide binding"/>
    <property type="evidence" value="ECO:0007669"/>
    <property type="project" value="UniProtKB-KW"/>
</dbReference>
<name>A0A9Q0FC86_9ROSI</name>
<dbReference type="InterPro" id="IPR038005">
    <property type="entry name" value="RX-like_CC"/>
</dbReference>
<accession>A0A9Q0FC86</accession>
<evidence type="ECO:0000256" key="1">
    <source>
        <dbReference type="ARBA" id="ARBA00022737"/>
    </source>
</evidence>
<sequence>MAEIVLTFALEETLKKVGLLAAEGIGLAWGFKEKLHKLNQSLESIRAVLHDAEEKQVKESSVKLWLRKLRDIAYEADDVVDEFGYEVLRQKVETTPIEKVRNFFSASSNPIAKCARKLIQKSFLGGAINQTFGASSNNGCS</sequence>
<dbReference type="GO" id="GO:0006952">
    <property type="term" value="P:defense response"/>
    <property type="evidence" value="ECO:0007669"/>
    <property type="project" value="UniProtKB-KW"/>
</dbReference>
<keyword evidence="2" id="KW-0547">Nucleotide-binding</keyword>
<reference evidence="5" key="1">
    <citation type="submission" date="2022-02" db="EMBL/GenBank/DDBJ databases">
        <authorList>
            <person name="Henning P.M."/>
            <person name="McCubbin A.G."/>
            <person name="Shore J.S."/>
        </authorList>
    </citation>
    <scope>NUCLEOTIDE SEQUENCE</scope>
    <source>
        <strain evidence="5">F60SS</strain>
        <tissue evidence="5">Leaves</tissue>
    </source>
</reference>
<keyword evidence="6" id="KW-1185">Reference proteome</keyword>
<dbReference type="AlphaFoldDB" id="A0A9Q0FC86"/>
<dbReference type="CDD" id="cd14798">
    <property type="entry name" value="RX-CC_like"/>
    <property type="match status" value="1"/>
</dbReference>
<dbReference type="PANTHER" id="PTHR19338:SF73">
    <property type="entry name" value="DISEASE RESISTANCE PROTEIN RGA2-LIKE"/>
    <property type="match status" value="1"/>
</dbReference>
<evidence type="ECO:0000256" key="3">
    <source>
        <dbReference type="ARBA" id="ARBA00022821"/>
    </source>
</evidence>
<dbReference type="InterPro" id="IPR041118">
    <property type="entry name" value="Rx_N"/>
</dbReference>
<reference evidence="5" key="2">
    <citation type="journal article" date="2023" name="Plants (Basel)">
        <title>Annotation of the Turnera subulata (Passifloraceae) Draft Genome Reveals the S-Locus Evolved after the Divergence of Turneroideae from Passifloroideae in a Stepwise Manner.</title>
        <authorList>
            <person name="Henning P.M."/>
            <person name="Roalson E.H."/>
            <person name="Mir W."/>
            <person name="McCubbin A.G."/>
            <person name="Shore J.S."/>
        </authorList>
    </citation>
    <scope>NUCLEOTIDE SEQUENCE</scope>
    <source>
        <strain evidence="5">F60SS</strain>
    </source>
</reference>
<evidence type="ECO:0000313" key="6">
    <source>
        <dbReference type="Proteomes" id="UP001141552"/>
    </source>
</evidence>
<dbReference type="OrthoDB" id="1933539at2759"/>
<evidence type="ECO:0000259" key="4">
    <source>
        <dbReference type="Pfam" id="PF18052"/>
    </source>
</evidence>